<evidence type="ECO:0000256" key="2">
    <source>
        <dbReference type="ARBA" id="ARBA00022771"/>
    </source>
</evidence>
<dbReference type="STRING" id="27835.A0A0N4Y9W3"/>
<evidence type="ECO:0000313" key="7">
    <source>
        <dbReference type="EMBL" id="VDL76726.1"/>
    </source>
</evidence>
<keyword evidence="3" id="KW-0862">Zinc</keyword>
<dbReference type="SUPFAM" id="SSF57850">
    <property type="entry name" value="RING/U-box"/>
    <property type="match status" value="1"/>
</dbReference>
<dbReference type="GO" id="GO:0005634">
    <property type="term" value="C:nucleus"/>
    <property type="evidence" value="ECO:0007669"/>
    <property type="project" value="TreeGrafter"/>
</dbReference>
<dbReference type="OMA" id="RCTIMSI"/>
<accession>A0A0N4Y9W3</accession>
<dbReference type="EMBL" id="UYSL01020952">
    <property type="protein sequence ID" value="VDL76726.1"/>
    <property type="molecule type" value="Genomic_DNA"/>
</dbReference>
<dbReference type="GO" id="GO:0004842">
    <property type="term" value="F:ubiquitin-protein transferase activity"/>
    <property type="evidence" value="ECO:0007669"/>
    <property type="project" value="TreeGrafter"/>
</dbReference>
<feature type="domain" description="RING-type" evidence="6">
    <location>
        <begin position="28"/>
        <end position="70"/>
    </location>
</feature>
<dbReference type="PROSITE" id="PS50089">
    <property type="entry name" value="ZF_RING_2"/>
    <property type="match status" value="1"/>
</dbReference>
<proteinExistence type="predicted"/>
<keyword evidence="8" id="KW-1185">Reference proteome</keyword>
<keyword evidence="2 4" id="KW-0863">Zinc-finger</keyword>
<name>A0A0N4Y9W3_NIPBR</name>
<dbReference type="InterPro" id="IPR052256">
    <property type="entry name" value="E3_ubiquitin-ligase_CHFR"/>
</dbReference>
<dbReference type="InterPro" id="IPR001841">
    <property type="entry name" value="Znf_RING"/>
</dbReference>
<dbReference type="GO" id="GO:0016567">
    <property type="term" value="P:protein ubiquitination"/>
    <property type="evidence" value="ECO:0007669"/>
    <property type="project" value="TreeGrafter"/>
</dbReference>
<feature type="compositionally biased region" description="Basic and acidic residues" evidence="5">
    <location>
        <begin position="151"/>
        <end position="165"/>
    </location>
</feature>
<dbReference type="GO" id="GO:0006511">
    <property type="term" value="P:ubiquitin-dependent protein catabolic process"/>
    <property type="evidence" value="ECO:0007669"/>
    <property type="project" value="TreeGrafter"/>
</dbReference>
<dbReference type="InterPro" id="IPR013083">
    <property type="entry name" value="Znf_RING/FYVE/PHD"/>
</dbReference>
<dbReference type="PANTHER" id="PTHR16079:SF4">
    <property type="entry name" value="E3 UBIQUITIN-PROTEIN LIGASE CHFR"/>
    <property type="match status" value="1"/>
</dbReference>
<evidence type="ECO:0000256" key="5">
    <source>
        <dbReference type="SAM" id="MobiDB-lite"/>
    </source>
</evidence>
<evidence type="ECO:0000256" key="1">
    <source>
        <dbReference type="ARBA" id="ARBA00022723"/>
    </source>
</evidence>
<keyword evidence="1" id="KW-0479">Metal-binding</keyword>
<dbReference type="Proteomes" id="UP000271162">
    <property type="component" value="Unassembled WGS sequence"/>
</dbReference>
<reference evidence="9" key="1">
    <citation type="submission" date="2017-02" db="UniProtKB">
        <authorList>
            <consortium name="WormBaseParasite"/>
        </authorList>
    </citation>
    <scope>IDENTIFICATION</scope>
</reference>
<dbReference type="PANTHER" id="PTHR16079">
    <property type="entry name" value="UBIQUITIN LIGASE PROTEIN CHFR"/>
    <property type="match status" value="1"/>
</dbReference>
<dbReference type="Pfam" id="PF00097">
    <property type="entry name" value="zf-C3HC4"/>
    <property type="match status" value="1"/>
</dbReference>
<evidence type="ECO:0000256" key="4">
    <source>
        <dbReference type="PROSITE-ProRule" id="PRU00175"/>
    </source>
</evidence>
<evidence type="ECO:0000256" key="3">
    <source>
        <dbReference type="ARBA" id="ARBA00022833"/>
    </source>
</evidence>
<evidence type="ECO:0000313" key="8">
    <source>
        <dbReference type="Proteomes" id="UP000271162"/>
    </source>
</evidence>
<protein>
    <submittedName>
        <fullName evidence="9">RING-type domain-containing protein</fullName>
    </submittedName>
</protein>
<gene>
    <name evidence="7" type="ORF">NBR_LOCUS13137</name>
</gene>
<feature type="region of interest" description="Disordered" evidence="5">
    <location>
        <begin position="134"/>
        <end position="183"/>
    </location>
</feature>
<dbReference type="WBParaSite" id="NBR_0001313601-mRNA-1">
    <property type="protein sequence ID" value="NBR_0001313601-mRNA-1"/>
    <property type="gene ID" value="NBR_0001313601"/>
</dbReference>
<organism evidence="9">
    <name type="scientific">Nippostrongylus brasiliensis</name>
    <name type="common">Rat hookworm</name>
    <dbReference type="NCBI Taxonomy" id="27835"/>
    <lineage>
        <taxon>Eukaryota</taxon>
        <taxon>Metazoa</taxon>
        <taxon>Ecdysozoa</taxon>
        <taxon>Nematoda</taxon>
        <taxon>Chromadorea</taxon>
        <taxon>Rhabditida</taxon>
        <taxon>Rhabditina</taxon>
        <taxon>Rhabditomorpha</taxon>
        <taxon>Strongyloidea</taxon>
        <taxon>Heligmosomidae</taxon>
        <taxon>Nippostrongylus</taxon>
    </lineage>
</organism>
<evidence type="ECO:0000259" key="6">
    <source>
        <dbReference type="PROSITE" id="PS50089"/>
    </source>
</evidence>
<evidence type="ECO:0000313" key="9">
    <source>
        <dbReference type="WBParaSite" id="NBR_0001313601-mRNA-1"/>
    </source>
</evidence>
<dbReference type="AlphaFoldDB" id="A0A0N4Y9W3"/>
<dbReference type="GO" id="GO:0008270">
    <property type="term" value="F:zinc ion binding"/>
    <property type="evidence" value="ECO:0007669"/>
    <property type="project" value="UniProtKB-KW"/>
</dbReference>
<dbReference type="Gene3D" id="3.30.40.10">
    <property type="entry name" value="Zinc/RING finger domain, C3HC4 (zinc finger)"/>
    <property type="match status" value="1"/>
</dbReference>
<sequence length="183" mass="21081">MCWGMLAVKESRGTKLVSLTQLEANLTCCVCLNIFFKPINIDPCNHKCCYSCVLSWLQQNGFVGKCPQCRCTIMSIKLDPLLSSIVETLLAMKPGLRRSSEEIAMIEEMEARNMREYQSLLQYSLTVDDFLPEPRTPRVFSSRTQDPTMGGRDRRPFPTRLRGDDASWWQKKGRNRETESRVF</sequence>
<dbReference type="SMART" id="SM00184">
    <property type="entry name" value="RING"/>
    <property type="match status" value="1"/>
</dbReference>
<reference evidence="7 8" key="2">
    <citation type="submission" date="2018-11" db="EMBL/GenBank/DDBJ databases">
        <authorList>
            <consortium name="Pathogen Informatics"/>
        </authorList>
    </citation>
    <scope>NUCLEOTIDE SEQUENCE [LARGE SCALE GENOMIC DNA]</scope>
</reference>
<dbReference type="InterPro" id="IPR018957">
    <property type="entry name" value="Znf_C3HC4_RING-type"/>
</dbReference>